<protein>
    <submittedName>
        <fullName evidence="4">PF08401 domain protein</fullName>
    </submittedName>
</protein>
<evidence type="ECO:0000259" key="3">
    <source>
        <dbReference type="Pfam" id="PF18824"/>
    </source>
</evidence>
<dbReference type="GO" id="GO:0003697">
    <property type="term" value="F:single-stranded DNA binding"/>
    <property type="evidence" value="ECO:0007669"/>
    <property type="project" value="InterPro"/>
</dbReference>
<dbReference type="InterPro" id="IPR041459">
    <property type="entry name" value="MPTase-PolyVal"/>
</dbReference>
<reference evidence="4 5" key="1">
    <citation type="submission" date="2014-01" db="EMBL/GenBank/DDBJ databases">
        <authorList>
            <person name="Durkin A.S."/>
            <person name="McCorrison J."/>
            <person name="Torralba M."/>
            <person name="Gillis M."/>
            <person name="Haft D.H."/>
            <person name="Methe B."/>
            <person name="Sutton G."/>
            <person name="Nelson K.E."/>
        </authorList>
    </citation>
    <scope>NUCLEOTIDE SEQUENCE [LARGE SCALE GENOMIC DNA]</scope>
    <source>
        <strain evidence="4 5">ATCC 33093</strain>
    </source>
</reference>
<dbReference type="InterPro" id="IPR040789">
    <property type="entry name" value="LPD11"/>
</dbReference>
<gene>
    <name evidence="4" type="ORF">HMPREF0581_0306</name>
</gene>
<feature type="domain" description="Polyvalent protein metallopeptidase" evidence="2">
    <location>
        <begin position="167"/>
        <end position="291"/>
    </location>
</feature>
<comment type="caution">
    <text evidence="4">The sequence shown here is derived from an EMBL/GenBank/DDBJ whole genome shotgun (WGS) entry which is preliminary data.</text>
</comment>
<dbReference type="InterPro" id="IPR013610">
    <property type="entry name" value="ArdC_N"/>
</dbReference>
<feature type="domain" description="Large polyvalent protein-associated" evidence="3">
    <location>
        <begin position="323"/>
        <end position="387"/>
    </location>
</feature>
<dbReference type="Pfam" id="PF18824">
    <property type="entry name" value="LPD11"/>
    <property type="match status" value="1"/>
</dbReference>
<dbReference type="AlphaFoldDB" id="X8IPT0"/>
<evidence type="ECO:0000259" key="2">
    <source>
        <dbReference type="Pfam" id="PF18818"/>
    </source>
</evidence>
<sequence>MAKELVNIMANKKSEEFRRQVADMFIEGLRKDGLAWKQGWKSESILPTNAKSGIPYRGMNRINLFYTALSRGYEDTRWLTFNQIKDAGYALEKGSKGAKVEYWYPFDRLERKPLTWKKYNMLIKDGIDKERFAIFVKMYTVFNGDNIKGLPEKEEYINPDIKPGELIEKLSKSMEVPIIHDINHEACYIPSRDEIFLPPVEKFLNAEAYNATALHELAHSTGHESRLDREMANAFGSEGYSFEELVAEMTSVFMSVHTEIDPMNTDIENHQAYVNGWIEAIEKSPEVLSKAIKYAEEATAYMEEKAGISEELLKEAEKIKAFEFEYRMLGRLQQDCEYYLGAGGKDAEHALYYHDEKRHIEEMKNLYDKVPIKPEWLSEEKLKEYEKLLLNTNGDILQEFNDKFYKFGVVLTSENEVRALTHDEGWITWFDKEGKCMGNTDQLNIWLSDRGNSDYPDSEQFLMPTCEDVLEMVESIAKVYGITIPEAQLGNVIDLEDFGELSFNATNLKADFLKDAEENLHEESPVERLKDMFNSKEKEIEAEGNTSSKVRHKALELEL</sequence>
<evidence type="ECO:0000313" key="5">
    <source>
        <dbReference type="Proteomes" id="UP000022645"/>
    </source>
</evidence>
<dbReference type="Pfam" id="PF18818">
    <property type="entry name" value="MPTase-PolyVal"/>
    <property type="match status" value="1"/>
</dbReference>
<dbReference type="EMBL" id="JALU01000020">
    <property type="protein sequence ID" value="EUC52103.1"/>
    <property type="molecule type" value="Genomic_DNA"/>
</dbReference>
<dbReference type="Pfam" id="PF08401">
    <property type="entry name" value="ArdcN"/>
    <property type="match status" value="1"/>
</dbReference>
<accession>X8IPT0</accession>
<feature type="domain" description="N-terminal" evidence="1">
    <location>
        <begin position="17"/>
        <end position="142"/>
    </location>
</feature>
<proteinExistence type="predicted"/>
<organism evidence="4 5">
    <name type="scientific">Mogibacterium timidum ATCC 33093</name>
    <dbReference type="NCBI Taxonomy" id="1401079"/>
    <lineage>
        <taxon>Bacteria</taxon>
        <taxon>Bacillati</taxon>
        <taxon>Bacillota</taxon>
        <taxon>Clostridia</taxon>
        <taxon>Peptostreptococcales</taxon>
        <taxon>Anaerovoracaceae</taxon>
        <taxon>Mogibacterium</taxon>
    </lineage>
</organism>
<name>X8IPT0_9FIRM</name>
<evidence type="ECO:0000313" key="4">
    <source>
        <dbReference type="EMBL" id="EUC52103.1"/>
    </source>
</evidence>
<evidence type="ECO:0000259" key="1">
    <source>
        <dbReference type="Pfam" id="PF08401"/>
    </source>
</evidence>
<dbReference type="Proteomes" id="UP000022645">
    <property type="component" value="Unassembled WGS sequence"/>
</dbReference>